<name>A0ABY5ESE2_9HYPH</name>
<sequence length="311" mass="34751">MKPQDSKSHAQGASQTQEGARASGSLESLSTDLEKSSLKTEKETSFGQEQLKDIIAELERDIADGSAIKGNYYYATTDLKLMPALIEQANRKHEGLNLKLVTTSQELVSSIKEARDNGVLSSRYIVNMTDRGIHSLVLDQRTIAGKTSLITFEPTTLDSELALLLAVRLHLIIQHKLPECHFSKGVMDIQRSNSECGIFCLALAKKLHTNADKLTRMHQDNINGVLCEPNTTLPSEKVDQYLPSRFYKHTQGGRRLEQYMKANPGAESEKVNKKDETLRERFDKNAVTTEGKAVSVSIQRKRVSEYKSLML</sequence>
<evidence type="ECO:0000256" key="6">
    <source>
        <dbReference type="SAM" id="MobiDB-lite"/>
    </source>
</evidence>
<dbReference type="Pfam" id="PF03421">
    <property type="entry name" value="Acetyltransf_14"/>
    <property type="match status" value="1"/>
</dbReference>
<keyword evidence="8" id="KW-1185">Reference proteome</keyword>
<evidence type="ECO:0000256" key="2">
    <source>
        <dbReference type="ARBA" id="ARBA00023315"/>
    </source>
</evidence>
<keyword evidence="2" id="KW-0012">Acyltransferase</keyword>
<dbReference type="NCBIfam" id="NF011898">
    <property type="entry name" value="PRK15371.1"/>
    <property type="match status" value="1"/>
</dbReference>
<evidence type="ECO:0000313" key="7">
    <source>
        <dbReference type="EMBL" id="UTO28192.1"/>
    </source>
</evidence>
<comment type="catalytic activity">
    <reaction evidence="5">
        <text>L-seryl-[protein] + acetyl-CoA = O-acetyl-L-seryl-[protein] + CoA</text>
        <dbReference type="Rhea" id="RHEA:59392"/>
        <dbReference type="Rhea" id="RHEA-COMP:9863"/>
        <dbReference type="Rhea" id="RHEA-COMP:15352"/>
        <dbReference type="ChEBI" id="CHEBI:29999"/>
        <dbReference type="ChEBI" id="CHEBI:57287"/>
        <dbReference type="ChEBI" id="CHEBI:57288"/>
        <dbReference type="ChEBI" id="CHEBI:141128"/>
    </reaction>
    <physiologicalReaction direction="left-to-right" evidence="5">
        <dbReference type="Rhea" id="RHEA:59393"/>
    </physiologicalReaction>
</comment>
<feature type="region of interest" description="Disordered" evidence="6">
    <location>
        <begin position="1"/>
        <end position="44"/>
    </location>
</feature>
<evidence type="ECO:0000256" key="1">
    <source>
        <dbReference type="ARBA" id="ARBA00022679"/>
    </source>
</evidence>
<evidence type="ECO:0000256" key="3">
    <source>
        <dbReference type="ARBA" id="ARBA00023785"/>
    </source>
</evidence>
<comment type="similarity">
    <text evidence="3">Belongs to the acetyltransferase YopJ family.</text>
</comment>
<feature type="compositionally biased region" description="Basic and acidic residues" evidence="6">
    <location>
        <begin position="32"/>
        <end position="44"/>
    </location>
</feature>
<evidence type="ECO:0000313" key="8">
    <source>
        <dbReference type="Proteomes" id="UP001059475"/>
    </source>
</evidence>
<comment type="catalytic activity">
    <reaction evidence="4">
        <text>L-threonyl-[protein] + acetyl-CoA = O-acetyl-L-threonyl-[protein] + CoA</text>
        <dbReference type="Rhea" id="RHEA:65340"/>
        <dbReference type="Rhea" id="RHEA-COMP:11060"/>
        <dbReference type="Rhea" id="RHEA-COMP:16780"/>
        <dbReference type="ChEBI" id="CHEBI:30013"/>
        <dbReference type="ChEBI" id="CHEBI:57287"/>
        <dbReference type="ChEBI" id="CHEBI:57288"/>
        <dbReference type="ChEBI" id="CHEBI:141025"/>
    </reaction>
    <physiologicalReaction direction="left-to-right" evidence="4">
        <dbReference type="Rhea" id="RHEA:65341"/>
    </physiologicalReaction>
</comment>
<protein>
    <submittedName>
        <fullName evidence="7">YopJ/AvrA family T3SS effector serine/threonine acetyltransferase</fullName>
    </submittedName>
</protein>
<evidence type="ECO:0000256" key="5">
    <source>
        <dbReference type="ARBA" id="ARBA00048662"/>
    </source>
</evidence>
<gene>
    <name evidence="7" type="ORF">NMK50_08475</name>
</gene>
<reference evidence="7" key="1">
    <citation type="submission" date="2022-07" db="EMBL/GenBank/DDBJ databases">
        <title>First report of Bartonella spp. in marsupials in Brazil, with a description of Bartonella harrusi sp. nov. and new proposal for taxonomic reclassification of species of the genus Bartonella.</title>
        <authorList>
            <person name="Amaral R.B."/>
        </authorList>
    </citation>
    <scope>NUCLEOTIDE SEQUENCE</scope>
    <source>
        <strain evidence="7">117A</strain>
    </source>
</reference>
<organism evidence="7 8">
    <name type="scientific">Bartonella harrusi</name>
    <dbReference type="NCBI Taxonomy" id="2961895"/>
    <lineage>
        <taxon>Bacteria</taxon>
        <taxon>Pseudomonadati</taxon>
        <taxon>Pseudomonadota</taxon>
        <taxon>Alphaproteobacteria</taxon>
        <taxon>Hyphomicrobiales</taxon>
        <taxon>Bartonellaceae</taxon>
        <taxon>Bartonella</taxon>
    </lineage>
</organism>
<dbReference type="RefSeq" id="WP_254770102.1">
    <property type="nucleotide sequence ID" value="NZ_CP101114.1"/>
</dbReference>
<proteinExistence type="inferred from homology"/>
<feature type="compositionally biased region" description="Polar residues" evidence="6">
    <location>
        <begin position="9"/>
        <end position="18"/>
    </location>
</feature>
<dbReference type="InterPro" id="IPR005083">
    <property type="entry name" value="YopJ-like"/>
</dbReference>
<dbReference type="EMBL" id="CP101114">
    <property type="protein sequence ID" value="UTO28192.1"/>
    <property type="molecule type" value="Genomic_DNA"/>
</dbReference>
<keyword evidence="1" id="KW-0808">Transferase</keyword>
<dbReference type="Proteomes" id="UP001059475">
    <property type="component" value="Chromosome"/>
</dbReference>
<accession>A0ABY5ESE2</accession>
<evidence type="ECO:0000256" key="4">
    <source>
        <dbReference type="ARBA" id="ARBA00048364"/>
    </source>
</evidence>